<dbReference type="GeneID" id="14495397"/>
<accession>I2H215</accession>
<evidence type="ECO:0000313" key="5">
    <source>
        <dbReference type="Proteomes" id="UP000002866"/>
    </source>
</evidence>
<proteinExistence type="predicted"/>
<evidence type="ECO:0000256" key="1">
    <source>
        <dbReference type="SAM" id="Phobius"/>
    </source>
</evidence>
<keyword evidence="1" id="KW-1133">Transmembrane helix</keyword>
<feature type="transmembrane region" description="Helical" evidence="1">
    <location>
        <begin position="735"/>
        <end position="757"/>
    </location>
</feature>
<dbReference type="Pfam" id="PF02469">
    <property type="entry name" value="Fasciclin"/>
    <property type="match status" value="2"/>
</dbReference>
<keyword evidence="1" id="KW-0812">Transmembrane</keyword>
<dbReference type="PANTHER" id="PTHR10900">
    <property type="entry name" value="PERIOSTIN-RELATED"/>
    <property type="match status" value="1"/>
</dbReference>
<reference evidence="4 5" key="1">
    <citation type="journal article" date="2011" name="Proc. Natl. Acad. Sci. U.S.A.">
        <title>Evolutionary erosion of yeast sex chromosomes by mating-type switching accidents.</title>
        <authorList>
            <person name="Gordon J.L."/>
            <person name="Armisen D."/>
            <person name="Proux-Wera E."/>
            <person name="Oheigeartaigh S.S."/>
            <person name="Byrne K.P."/>
            <person name="Wolfe K.H."/>
        </authorList>
    </citation>
    <scope>NUCLEOTIDE SEQUENCE [LARGE SCALE GENOMIC DNA]</scope>
    <source>
        <strain evidence="5">ATCC 34711 / CBS 6284 / DSM 70876 / NBRC 10599 / NRRL Y-10934 / UCD 77-7</strain>
    </source>
</reference>
<name>I2H215_HENB6</name>
<dbReference type="OMA" id="FCSSNKR"/>
<dbReference type="HOGENOM" id="CLU_008441_0_0_1"/>
<keyword evidence="1" id="KW-0472">Membrane</keyword>
<dbReference type="eggNOG" id="KOG1437">
    <property type="taxonomic scope" value="Eukaryota"/>
</dbReference>
<feature type="domain" description="FAS1" evidence="3">
    <location>
        <begin position="434"/>
        <end position="571"/>
    </location>
</feature>
<evidence type="ECO:0000259" key="3">
    <source>
        <dbReference type="PROSITE" id="PS50213"/>
    </source>
</evidence>
<feature type="domain" description="FAS1" evidence="3">
    <location>
        <begin position="28"/>
        <end position="160"/>
    </location>
</feature>
<keyword evidence="5" id="KW-1185">Reference proteome</keyword>
<gene>
    <name evidence="4" type="primary">TBLA0C06210</name>
    <name evidence="4" type="ORF">TBLA_0C06210</name>
</gene>
<sequence length="823" mass="93862">MRGPLILQFIISLLAICQVIVGNEDFPFKYVIDILSENVEFSTFLRLIQRNGYVDYLNSLTNFTLLAPINSGFIESKGQFDLKRYIIFDQVIKSDEFEDGIKMEYLKDKMPYPIVFDYDSEKKIMMINGDEENVILEKDLVPNFQNSVIHGISREINKPMRLVEILKSLDINNEIMIAILMKRLEQQHMSETNGRTLLIPVDEVFSRQFNEIELNYLIDKYTRLDKNQRWQRDISKLIGSITIGDVIGGRDFEGKVKNLNNDELKLENQGNGTVMIVDGHDSVSKYSNLLFDTGLIHFFNEYEGFDITFDAEKYLHGLNSSRFVEELYFRGVESIVQDPELEQTIFISYQNNGYSKASLMYHFLGQRLETLREGIFESKHCGKRETECQRLKITKSKDNNDNEYRINDQFVVRDKGYHIGKSSIYLMTNDLQLPSEFVSSINPLYGCSKSIYLLNELNLLNFPSNDRGYTIFLPCFDSWKGYELNLEYLQTHQAKLAQVMKSMIFEDLMYSDTQGQLTSTDLNGAQVNVNATRQNDKVHFQIDTFHKNISIETYDDILFNQGVIHPVRQLVLPHATNTTIYDLFDAAGTPEMIEFLEKFSHSLLPELHNGAILVPTATSLLFEGIDINSTSLEEFLKMHVIVENATQNLLSCIPGTPLTTLKSGVQLECRRRNSEFCFIGISGHETWTSGHEVRILRRGHAQGTWVFLVDRPLSLRWLHVPQSRWPLQFLWSSPVMMWITGLGVAAACAGAVTWCVLPMSKRHVDTPRHVHGEQQPLLTSGPGQIQNPDLISSSEIGYAVSPGQGLAANSHGAITSADVSESC</sequence>
<feature type="chain" id="PRO_5003659027" description="FAS1 domain-containing protein" evidence="2">
    <location>
        <begin position="23"/>
        <end position="823"/>
    </location>
</feature>
<dbReference type="InterPro" id="IPR036378">
    <property type="entry name" value="FAS1_dom_sf"/>
</dbReference>
<protein>
    <recommendedName>
        <fullName evidence="3">FAS1 domain-containing protein</fullName>
    </recommendedName>
</protein>
<keyword evidence="2" id="KW-0732">Signal</keyword>
<dbReference type="FunCoup" id="I2H215">
    <property type="interactions" value="27"/>
</dbReference>
<feature type="signal peptide" evidence="2">
    <location>
        <begin position="1"/>
        <end position="22"/>
    </location>
</feature>
<dbReference type="KEGG" id="tbl:TBLA_0C06210"/>
<organism evidence="4 5">
    <name type="scientific">Henningerozyma blattae (strain ATCC 34711 / CBS 6284 / DSM 70876 / NBRC 10599 / NRRL Y-10934 / UCD 77-7)</name>
    <name type="common">Yeast</name>
    <name type="synonym">Tetrapisispora blattae</name>
    <dbReference type="NCBI Taxonomy" id="1071380"/>
    <lineage>
        <taxon>Eukaryota</taxon>
        <taxon>Fungi</taxon>
        <taxon>Dikarya</taxon>
        <taxon>Ascomycota</taxon>
        <taxon>Saccharomycotina</taxon>
        <taxon>Saccharomycetes</taxon>
        <taxon>Saccharomycetales</taxon>
        <taxon>Saccharomycetaceae</taxon>
        <taxon>Henningerozyma</taxon>
    </lineage>
</organism>
<dbReference type="InterPro" id="IPR000782">
    <property type="entry name" value="FAS1_domain"/>
</dbReference>
<dbReference type="SUPFAM" id="SSF82153">
    <property type="entry name" value="FAS1 domain"/>
    <property type="match status" value="2"/>
</dbReference>
<dbReference type="PROSITE" id="PS50213">
    <property type="entry name" value="FAS1"/>
    <property type="match status" value="2"/>
</dbReference>
<dbReference type="Gene3D" id="2.30.180.10">
    <property type="entry name" value="FAS1 domain"/>
    <property type="match status" value="2"/>
</dbReference>
<dbReference type="PANTHER" id="PTHR10900:SF125">
    <property type="entry name" value="FAS1 DOMAIN-CONTAINING PROTEIN YLR001C"/>
    <property type="match status" value="1"/>
</dbReference>
<dbReference type="OrthoDB" id="286301at2759"/>
<evidence type="ECO:0000256" key="2">
    <source>
        <dbReference type="SAM" id="SignalP"/>
    </source>
</evidence>
<dbReference type="Proteomes" id="UP000002866">
    <property type="component" value="Chromosome 3"/>
</dbReference>
<dbReference type="EMBL" id="HE806318">
    <property type="protein sequence ID" value="CCH60417.1"/>
    <property type="molecule type" value="Genomic_DNA"/>
</dbReference>
<dbReference type="InterPro" id="IPR050904">
    <property type="entry name" value="Adhesion/Biosynth-related"/>
</dbReference>
<dbReference type="AlphaFoldDB" id="I2H215"/>
<dbReference type="STRING" id="1071380.I2H215"/>
<dbReference type="RefSeq" id="XP_004179936.1">
    <property type="nucleotide sequence ID" value="XM_004179888.1"/>
</dbReference>
<evidence type="ECO:0000313" key="4">
    <source>
        <dbReference type="EMBL" id="CCH60417.1"/>
    </source>
</evidence>
<dbReference type="InParanoid" id="I2H215"/>